<dbReference type="EMBL" id="CAXIEN010000252">
    <property type="protein sequence ID" value="CAL1289624.1"/>
    <property type="molecule type" value="Genomic_DNA"/>
</dbReference>
<keyword evidence="1" id="KW-0732">Signal</keyword>
<reference evidence="2 3" key="1">
    <citation type="submission" date="2024-04" db="EMBL/GenBank/DDBJ databases">
        <authorList>
            <person name="Rising A."/>
            <person name="Reimegard J."/>
            <person name="Sonavane S."/>
            <person name="Akerstrom W."/>
            <person name="Nylinder S."/>
            <person name="Hedman E."/>
            <person name="Kallberg Y."/>
        </authorList>
    </citation>
    <scope>NUCLEOTIDE SEQUENCE [LARGE SCALE GENOMIC DNA]</scope>
</reference>
<proteinExistence type="predicted"/>
<organism evidence="2 3">
    <name type="scientific">Larinioides sclopetarius</name>
    <dbReference type="NCBI Taxonomy" id="280406"/>
    <lineage>
        <taxon>Eukaryota</taxon>
        <taxon>Metazoa</taxon>
        <taxon>Ecdysozoa</taxon>
        <taxon>Arthropoda</taxon>
        <taxon>Chelicerata</taxon>
        <taxon>Arachnida</taxon>
        <taxon>Araneae</taxon>
        <taxon>Araneomorphae</taxon>
        <taxon>Entelegynae</taxon>
        <taxon>Araneoidea</taxon>
        <taxon>Araneidae</taxon>
        <taxon>Larinioides</taxon>
    </lineage>
</organism>
<sequence>MKRPFATSLLFILMAYVERFESRMDDDELYQCFVKLVCQMDKGEEFYNMVRDSGPKNAEKCLDIFRQVGDIEVPEFTLESIMQLKEIPCKWPEERRKKTFFDWSKLYGEHLLDICQQADSELCIKADIAAVSRNPSLKH</sequence>
<protein>
    <recommendedName>
        <fullName evidence="4">Secreted protein</fullName>
    </recommendedName>
</protein>
<name>A0AAV2B2G8_9ARAC</name>
<feature type="chain" id="PRO_5043696300" description="Secreted protein" evidence="1">
    <location>
        <begin position="20"/>
        <end position="139"/>
    </location>
</feature>
<accession>A0AAV2B2G8</accession>
<dbReference type="Proteomes" id="UP001497382">
    <property type="component" value="Unassembled WGS sequence"/>
</dbReference>
<feature type="signal peptide" evidence="1">
    <location>
        <begin position="1"/>
        <end position="19"/>
    </location>
</feature>
<comment type="caution">
    <text evidence="2">The sequence shown here is derived from an EMBL/GenBank/DDBJ whole genome shotgun (WGS) entry which is preliminary data.</text>
</comment>
<dbReference type="AlphaFoldDB" id="A0AAV2B2G8"/>
<evidence type="ECO:0000313" key="3">
    <source>
        <dbReference type="Proteomes" id="UP001497382"/>
    </source>
</evidence>
<gene>
    <name evidence="2" type="ORF">LARSCL_LOCUS16035</name>
</gene>
<evidence type="ECO:0000313" key="2">
    <source>
        <dbReference type="EMBL" id="CAL1289624.1"/>
    </source>
</evidence>
<keyword evidence="3" id="KW-1185">Reference proteome</keyword>
<evidence type="ECO:0008006" key="4">
    <source>
        <dbReference type="Google" id="ProtNLM"/>
    </source>
</evidence>
<evidence type="ECO:0000256" key="1">
    <source>
        <dbReference type="SAM" id="SignalP"/>
    </source>
</evidence>